<accession>A0A347TKL8</accession>
<dbReference type="AlphaFoldDB" id="A0A347TKL8"/>
<name>A0A347TKL8_9BACT</name>
<proteinExistence type="predicted"/>
<evidence type="ECO:0008006" key="5">
    <source>
        <dbReference type="Google" id="ProtNLM"/>
    </source>
</evidence>
<reference evidence="3" key="1">
    <citation type="submission" date="2017-09" db="EMBL/GenBank/DDBJ databases">
        <title>Arcobacter canalis sp. nov., a new species isolated from a water canal contaminated with urban sewage.</title>
        <authorList>
            <person name="Perez-Cataluna A."/>
            <person name="Salas-Masso N."/>
            <person name="Figueras M.J."/>
        </authorList>
    </citation>
    <scope>NUCLEOTIDE SEQUENCE [LARGE SCALE GENOMIC DNA]</scope>
    <source>
        <strain evidence="3">CECT 7727</strain>
    </source>
</reference>
<gene>
    <name evidence="1" type="ORF">AMRN_1410</name>
    <name evidence="2" type="ORF">CPH92_09495</name>
</gene>
<evidence type="ECO:0000313" key="3">
    <source>
        <dbReference type="Proteomes" id="UP000224740"/>
    </source>
</evidence>
<sequence length="129" mass="15198">MHKKIVISTTIVFTMLFTGCNATKQESVETPKKKEEKQVNLDELYKIDKEKGYTFFKMQTNPIEVFVYDGDYKQTNMLNDTKIKSSFYLKGRLLRIEKVYKTKFDDHYGKISKKGLFVSMDDLSMYDSK</sequence>
<dbReference type="KEGG" id="amar:AMRN_1410"/>
<dbReference type="EMBL" id="CP032101">
    <property type="protein sequence ID" value="AXX87146.1"/>
    <property type="molecule type" value="Genomic_DNA"/>
</dbReference>
<keyword evidence="3" id="KW-1185">Reference proteome</keyword>
<organism evidence="1 4">
    <name type="scientific">Malaciobacter marinus</name>
    <dbReference type="NCBI Taxonomy" id="505249"/>
    <lineage>
        <taxon>Bacteria</taxon>
        <taxon>Pseudomonadati</taxon>
        <taxon>Campylobacterota</taxon>
        <taxon>Epsilonproteobacteria</taxon>
        <taxon>Campylobacterales</taxon>
        <taxon>Arcobacteraceae</taxon>
        <taxon>Malaciobacter</taxon>
    </lineage>
</organism>
<dbReference type="Proteomes" id="UP000264693">
    <property type="component" value="Chromosome"/>
</dbReference>
<dbReference type="Proteomes" id="UP000224740">
    <property type="component" value="Unassembled WGS sequence"/>
</dbReference>
<evidence type="ECO:0000313" key="1">
    <source>
        <dbReference type="EMBL" id="AXX87146.1"/>
    </source>
</evidence>
<reference evidence="2" key="2">
    <citation type="submission" date="2017-09" db="EMBL/GenBank/DDBJ databases">
        <authorList>
            <person name="Perez-Cataluna A."/>
            <person name="Figueras M.J."/>
            <person name="Salas-Masso N."/>
        </authorList>
    </citation>
    <scope>NUCLEOTIDE SEQUENCE</scope>
    <source>
        <strain evidence="2">CECT 7727</strain>
    </source>
</reference>
<evidence type="ECO:0000313" key="4">
    <source>
        <dbReference type="Proteomes" id="UP000264693"/>
    </source>
</evidence>
<dbReference type="RefSeq" id="WP_099311484.1">
    <property type="nucleotide sequence ID" value="NZ_CP032101.1"/>
</dbReference>
<protein>
    <recommendedName>
        <fullName evidence="5">Lipoprotein</fullName>
    </recommendedName>
</protein>
<dbReference type="EMBL" id="NXAO01000046">
    <property type="protein sequence ID" value="PHO14810.1"/>
    <property type="molecule type" value="Genomic_DNA"/>
</dbReference>
<reference evidence="1 4" key="3">
    <citation type="submission" date="2018-08" db="EMBL/GenBank/DDBJ databases">
        <title>Complete genome of the Arcobacter marinus type strain JCM 15502.</title>
        <authorList>
            <person name="Miller W.G."/>
            <person name="Yee E."/>
            <person name="Huynh S."/>
            <person name="Parker C.T."/>
        </authorList>
    </citation>
    <scope>NUCLEOTIDE SEQUENCE [LARGE SCALE GENOMIC DNA]</scope>
    <source>
        <strain evidence="1 4">JCM 15502</strain>
    </source>
</reference>
<evidence type="ECO:0000313" key="2">
    <source>
        <dbReference type="EMBL" id="PHO14810.1"/>
    </source>
</evidence>
<dbReference type="PROSITE" id="PS51257">
    <property type="entry name" value="PROKAR_LIPOPROTEIN"/>
    <property type="match status" value="1"/>
</dbReference>